<protein>
    <submittedName>
        <fullName evidence="2">Uncharacterized protein</fullName>
    </submittedName>
</protein>
<reference evidence="2 3" key="1">
    <citation type="journal article" date="2012" name="J. Bacteriol.">
        <title>Complete Genome Sequence of Desulfurococcus fermentans, a Hyperthermophilic Cellulolytic Crenarchaeon Isolated from a Freshwater Hot Spring in Kamchatka, Russia.</title>
        <authorList>
            <person name="Susanti D."/>
            <person name="Johnson E.F."/>
            <person name="Rodriguez J.R."/>
            <person name="Anderson I."/>
            <person name="Perevalova A.A."/>
            <person name="Kyrpides N."/>
            <person name="Lucas S."/>
            <person name="Han J."/>
            <person name="Lapidus A."/>
            <person name="Cheng J.F."/>
            <person name="Goodwin L."/>
            <person name="Pitluck S."/>
            <person name="Mavrommatis K."/>
            <person name="Peters L."/>
            <person name="Land M.L."/>
            <person name="Hauser L."/>
            <person name="Gopalan V."/>
            <person name="Chan P.P."/>
            <person name="Lowe T.M."/>
            <person name="Atomi H."/>
            <person name="Bonch-Osmolovskaya E.A."/>
            <person name="Woyke T."/>
            <person name="Mukhopadhyay B."/>
        </authorList>
    </citation>
    <scope>NUCLEOTIDE SEQUENCE [LARGE SCALE GENOMIC DNA]</scope>
    <source>
        <strain evidence="2 3">DSM 16532</strain>
    </source>
</reference>
<keyword evidence="1" id="KW-1133">Transmembrane helix</keyword>
<evidence type="ECO:0000256" key="1">
    <source>
        <dbReference type="SAM" id="Phobius"/>
    </source>
</evidence>
<evidence type="ECO:0000313" key="3">
    <source>
        <dbReference type="Proteomes" id="UP000006175"/>
    </source>
</evidence>
<dbReference type="GeneID" id="13061707"/>
<accession>I3XTA3</accession>
<dbReference type="HOGENOM" id="CLU_1682611_0_0_2"/>
<feature type="transmembrane region" description="Helical" evidence="1">
    <location>
        <begin position="21"/>
        <end position="39"/>
    </location>
</feature>
<keyword evidence="3" id="KW-1185">Reference proteome</keyword>
<evidence type="ECO:0000313" key="2">
    <source>
        <dbReference type="EMBL" id="AFL67177.1"/>
    </source>
</evidence>
<dbReference type="RefSeq" id="WP_014768069.1">
    <property type="nucleotide sequence ID" value="NC_018001.1"/>
</dbReference>
<dbReference type="AlphaFoldDB" id="I3XTA3"/>
<dbReference type="KEGG" id="dfd:Desfe_1309"/>
<feature type="transmembrane region" description="Helical" evidence="1">
    <location>
        <begin position="109"/>
        <end position="136"/>
    </location>
</feature>
<proteinExistence type="predicted"/>
<dbReference type="EMBL" id="CP003321">
    <property type="protein sequence ID" value="AFL67177.1"/>
    <property type="molecule type" value="Genomic_DNA"/>
</dbReference>
<keyword evidence="1" id="KW-0472">Membrane</keyword>
<feature type="transmembrane region" description="Helical" evidence="1">
    <location>
        <begin position="51"/>
        <end position="71"/>
    </location>
</feature>
<dbReference type="Proteomes" id="UP000006175">
    <property type="component" value="Chromosome"/>
</dbReference>
<keyword evidence="1" id="KW-0812">Transmembrane</keyword>
<organism evidence="2 3">
    <name type="scientific">Desulfurococcus amylolyticus DSM 16532</name>
    <dbReference type="NCBI Taxonomy" id="768672"/>
    <lineage>
        <taxon>Archaea</taxon>
        <taxon>Thermoproteota</taxon>
        <taxon>Thermoprotei</taxon>
        <taxon>Desulfurococcales</taxon>
        <taxon>Desulfurococcaceae</taxon>
        <taxon>Desulfurococcus</taxon>
    </lineage>
</organism>
<sequence length="156" mass="17584">MVKVYVLALHLLKISILYLKSWYNLAIATIVSIAFLFKINSCHIVDVTLYWFWLTPFLSILLHEAGHLIALPSRCIERVGVVDVESALSFKIRLDINCDLSSREHLVSIALSALLPLTIILFIYRNFFASLIVFIIDLFSVAEDVRGLEVFGNASG</sequence>
<gene>
    <name evidence="2" type="ORF">Desfe_1309</name>
</gene>
<name>I3XTA3_DESAM</name>